<dbReference type="EMBL" id="BOOB01000025">
    <property type="protein sequence ID" value="GIH33412.1"/>
    <property type="molecule type" value="Genomic_DNA"/>
</dbReference>
<organism evidence="2 3">
    <name type="scientific">Microbispora amethystogenes</name>
    <dbReference type="NCBI Taxonomy" id="1427754"/>
    <lineage>
        <taxon>Bacteria</taxon>
        <taxon>Bacillati</taxon>
        <taxon>Actinomycetota</taxon>
        <taxon>Actinomycetes</taxon>
        <taxon>Streptosporangiales</taxon>
        <taxon>Streptosporangiaceae</taxon>
        <taxon>Microbispora</taxon>
    </lineage>
</organism>
<name>A0ABQ4FF16_9ACTN</name>
<accession>A0ABQ4FF16</accession>
<evidence type="ECO:0000313" key="3">
    <source>
        <dbReference type="Proteomes" id="UP000651728"/>
    </source>
</evidence>
<dbReference type="Pfam" id="PF22738">
    <property type="entry name" value="NNH7"/>
    <property type="match status" value="1"/>
</dbReference>
<dbReference type="InterPro" id="IPR054567">
    <property type="entry name" value="NNH7"/>
</dbReference>
<gene>
    <name evidence="2" type="ORF">Mam01_35760</name>
</gene>
<proteinExistence type="predicted"/>
<dbReference type="InterPro" id="IPR027417">
    <property type="entry name" value="P-loop_NTPase"/>
</dbReference>
<sequence length="1082" mass="120529">MRHYGAVRKVISYRDAVKLLGGDGPIAKALEAIFLGTVGVATAGGSDLALGLIDAKLEIIRLSRELLGTARDQLNGLGRHSRTQRLEAAHSVIVIVAFFEALEELDLPFAVEDLELARHEVISISEMSDRRGAMTNAVLRSEVYVPEVHRTFESTCNVLEQKVYSQITKALIKFVDGLAIWERLDRTRQDRAMRAMTDLPRAATMHYRELYRRLALDFPEFALWVDLGQQEATRVLVKRGLADLEGKLLALLPGRAAAHQVESIVRANQAPLDEPIYEGADLPDGLRLPRLAAAYVDPLCRVAVPATASDLSAESWWKNAPLWADLPAFLASHLTSPQATYAPLVVLGQPGAGKSVLTKILAARLPAGQFLPIRVPLRHVPADASVQEQIEHAIHARTHERVYWADLARSASDDGVLPVVLLDGLDELLQATGTHRADYLYQVARFQREELAQNRALAVVITTRTAVADRCRLPEGVLALRLEPFNGEQIGRWLDEWNAVNEMYFTRRGLRPMATESAIAQQELAVQPLLLFMLALYDADSNALQKEGGILARAELYQRLLTRFASREVAKRRSNHSDRAFAEAVDQELLRLAIVAFAMLNRGRQWVTAEELDRDLAALFPERSRMDTGFAASLTHAEEVIGRFFFVHQAQAEQDNKVLKTYEFLHATFGEYLVAFLLHRVLEQLRTQAGTAAGPLGGGRLQDGLLYALTSFTVLSARRPVLDFVRELTSGKDGYRELLLRLFRGRDHRTDENHERYEPQTQTSVRRDAYYGVNLVLLCAAVSESVAGRELFGLENGSDPVPDWRALALLWKSSLLIEEWRDLTRNLVVRRSQGYRHRDMTLYLAGPETWIMNANEPLAPPAMEEVSAVNLGVEANFLCMVALDILMHGAQGLEPAAFIEADSSVMSLVSGLWTGRNVDAYSYDLAGKATAHLPDKSHHLSRTLQLLRTDIVRMPLDSAMLLLSSLRGLTSKPDEDDLFICCMLEVVARHPKIVSYLSSLLLAGASVSKVRWTVGLLELGLGDLHPLSQPTVEHLLMIERTDPLLFRRAQRVIQMEGDRYGLRWPEGIGSDSDLPPDMRPCG</sequence>
<reference evidence="2 3" key="1">
    <citation type="submission" date="2021-01" db="EMBL/GenBank/DDBJ databases">
        <title>Whole genome shotgun sequence of Microbispora amethystogenes NBRC 101907.</title>
        <authorList>
            <person name="Komaki H."/>
            <person name="Tamura T."/>
        </authorList>
    </citation>
    <scope>NUCLEOTIDE SEQUENCE [LARGE SCALE GENOMIC DNA]</scope>
    <source>
        <strain evidence="2 3">NBRC 101907</strain>
    </source>
</reference>
<comment type="caution">
    <text evidence="2">The sequence shown here is derived from an EMBL/GenBank/DDBJ whole genome shotgun (WGS) entry which is preliminary data.</text>
</comment>
<dbReference type="SUPFAM" id="SSF52540">
    <property type="entry name" value="P-loop containing nucleoside triphosphate hydrolases"/>
    <property type="match status" value="1"/>
</dbReference>
<feature type="domain" description="NACHT N-terminal Helical" evidence="1">
    <location>
        <begin position="10"/>
        <end position="228"/>
    </location>
</feature>
<evidence type="ECO:0000259" key="1">
    <source>
        <dbReference type="Pfam" id="PF22738"/>
    </source>
</evidence>
<evidence type="ECO:0000313" key="2">
    <source>
        <dbReference type="EMBL" id="GIH33412.1"/>
    </source>
</evidence>
<protein>
    <recommendedName>
        <fullName evidence="1">NACHT N-terminal Helical domain-containing protein</fullName>
    </recommendedName>
</protein>
<dbReference type="Proteomes" id="UP000651728">
    <property type="component" value="Unassembled WGS sequence"/>
</dbReference>
<dbReference type="Gene3D" id="3.40.50.300">
    <property type="entry name" value="P-loop containing nucleotide triphosphate hydrolases"/>
    <property type="match status" value="1"/>
</dbReference>
<keyword evidence="3" id="KW-1185">Reference proteome</keyword>